<dbReference type="Proteomes" id="UP001168990">
    <property type="component" value="Unassembled WGS sequence"/>
</dbReference>
<dbReference type="Pfam" id="PF03765">
    <property type="entry name" value="CRAL_TRIO_N"/>
    <property type="match status" value="1"/>
</dbReference>
<dbReference type="SUPFAM" id="SSF46938">
    <property type="entry name" value="CRAL/TRIO N-terminal domain"/>
    <property type="match status" value="1"/>
</dbReference>
<dbReference type="Gene3D" id="2.60.120.680">
    <property type="entry name" value="GOLD domain"/>
    <property type="match status" value="1"/>
</dbReference>
<reference evidence="3" key="1">
    <citation type="journal article" date="2023" name="bioRxiv">
        <title>Scaffold-level genome assemblies of two parasitoid biocontrol wasps reveal the parthenogenesis mechanism and an associated novel virus.</title>
        <authorList>
            <person name="Inwood S."/>
            <person name="Skelly J."/>
            <person name="Guhlin J."/>
            <person name="Harrop T."/>
            <person name="Goldson S."/>
            <person name="Dearden P."/>
        </authorList>
    </citation>
    <scope>NUCLEOTIDE SEQUENCE</scope>
    <source>
        <strain evidence="3">Irish</strain>
        <tissue evidence="3">Whole body</tissue>
    </source>
</reference>
<dbReference type="InterPro" id="IPR036865">
    <property type="entry name" value="CRAL-TRIO_dom_sf"/>
</dbReference>
<name>A0AA39FJA8_9HYME</name>
<dbReference type="CDD" id="cd00170">
    <property type="entry name" value="SEC14"/>
    <property type="match status" value="1"/>
</dbReference>
<dbReference type="InterPro" id="IPR009038">
    <property type="entry name" value="GOLD_dom"/>
</dbReference>
<evidence type="ECO:0008006" key="5">
    <source>
        <dbReference type="Google" id="ProtNLM"/>
    </source>
</evidence>
<dbReference type="SMART" id="SM00516">
    <property type="entry name" value="SEC14"/>
    <property type="match status" value="1"/>
</dbReference>
<dbReference type="PANTHER" id="PTHR23324:SF83">
    <property type="entry name" value="SEC14-LIKE PROTEIN 2"/>
    <property type="match status" value="1"/>
</dbReference>
<reference evidence="3" key="2">
    <citation type="submission" date="2023-03" db="EMBL/GenBank/DDBJ databases">
        <authorList>
            <person name="Inwood S.N."/>
            <person name="Skelly J.G."/>
            <person name="Guhlin J."/>
            <person name="Harrop T.W.R."/>
            <person name="Goldson S.G."/>
            <person name="Dearden P.K."/>
        </authorList>
    </citation>
    <scope>NUCLEOTIDE SEQUENCE</scope>
    <source>
        <strain evidence="3">Irish</strain>
        <tissue evidence="3">Whole body</tissue>
    </source>
</reference>
<evidence type="ECO:0000313" key="3">
    <source>
        <dbReference type="EMBL" id="KAK0170640.1"/>
    </source>
</evidence>
<dbReference type="PROSITE" id="PS50866">
    <property type="entry name" value="GOLD"/>
    <property type="match status" value="1"/>
</dbReference>
<dbReference type="Pfam" id="PF13897">
    <property type="entry name" value="GOLD_2"/>
    <property type="match status" value="1"/>
</dbReference>
<dbReference type="AlphaFoldDB" id="A0AA39FJA8"/>
<dbReference type="PROSITE" id="PS50191">
    <property type="entry name" value="CRAL_TRIO"/>
    <property type="match status" value="1"/>
</dbReference>
<dbReference type="InterPro" id="IPR036273">
    <property type="entry name" value="CRAL/TRIO_N_dom_sf"/>
</dbReference>
<dbReference type="SUPFAM" id="SSF101576">
    <property type="entry name" value="Supernatant protein factor (SPF), C-terminal domain"/>
    <property type="match status" value="1"/>
</dbReference>
<keyword evidence="4" id="KW-1185">Reference proteome</keyword>
<dbReference type="SUPFAM" id="SSF52087">
    <property type="entry name" value="CRAL/TRIO domain"/>
    <property type="match status" value="1"/>
</dbReference>
<dbReference type="InterPro" id="IPR051064">
    <property type="entry name" value="SEC14/CRAL-TRIO_domain"/>
</dbReference>
<dbReference type="EMBL" id="JAQQBS010000003">
    <property type="protein sequence ID" value="KAK0170640.1"/>
    <property type="molecule type" value="Genomic_DNA"/>
</dbReference>
<evidence type="ECO:0000259" key="2">
    <source>
        <dbReference type="PROSITE" id="PS50866"/>
    </source>
</evidence>
<dbReference type="GO" id="GO:0005737">
    <property type="term" value="C:cytoplasm"/>
    <property type="evidence" value="ECO:0007669"/>
    <property type="project" value="TreeGrafter"/>
</dbReference>
<dbReference type="PANTHER" id="PTHR23324">
    <property type="entry name" value="SEC14 RELATED PROTEIN"/>
    <property type="match status" value="1"/>
</dbReference>
<evidence type="ECO:0000313" key="4">
    <source>
        <dbReference type="Proteomes" id="UP001168990"/>
    </source>
</evidence>
<dbReference type="InterPro" id="IPR011074">
    <property type="entry name" value="CRAL/TRIO_N_dom"/>
</dbReference>
<dbReference type="InterPro" id="IPR001251">
    <property type="entry name" value="CRAL-TRIO_dom"/>
</dbReference>
<feature type="domain" description="CRAL-TRIO" evidence="1">
    <location>
        <begin position="73"/>
        <end position="250"/>
    </location>
</feature>
<evidence type="ECO:0000259" key="1">
    <source>
        <dbReference type="PROSITE" id="PS50191"/>
    </source>
</evidence>
<dbReference type="InterPro" id="IPR036598">
    <property type="entry name" value="GOLD_dom_sf"/>
</dbReference>
<sequence>MTTIKCLADDERFALMKFRHSVQSILQSHHDDHFLLRWLRARKWDPVAAEKMLRDSLEWRKLWEVDKLADWKEPQVIKENLPHGICGYDVDGAPVVVVPFAGLDLYGILHCTPRRDMIKATVKVLERYLSVCQEQAQRCGPAAGQVVVIFDMQDFNLRQYMWRPAGEVVITLIQMYEANYPEILKTCFIINAPKVFTFAFSIAKKFMNDYTISKIQIHKADPPKWKNAILKVVPKDQLPVFFGGTLTDADGNSRLVTKICQGGKIPKELYTKNNDKDKNNEDFTTVVVKKGDKIEIDFPAEKIGSILSWEFKSESHDIKFGVIKKNKGKNTEVIPIHRVAAHQFDEVGVLTCEEPATYCVVFDNSYSLMRNKKIHYNVNITDPTENLHELAINN</sequence>
<protein>
    <recommendedName>
        <fullName evidence="5">SEC14-like protein 2</fullName>
    </recommendedName>
</protein>
<gene>
    <name evidence="3" type="ORF">PV328_008467</name>
</gene>
<proteinExistence type="predicted"/>
<comment type="caution">
    <text evidence="3">The sequence shown here is derived from an EMBL/GenBank/DDBJ whole genome shotgun (WGS) entry which is preliminary data.</text>
</comment>
<organism evidence="3 4">
    <name type="scientific">Microctonus aethiopoides</name>
    <dbReference type="NCBI Taxonomy" id="144406"/>
    <lineage>
        <taxon>Eukaryota</taxon>
        <taxon>Metazoa</taxon>
        <taxon>Ecdysozoa</taxon>
        <taxon>Arthropoda</taxon>
        <taxon>Hexapoda</taxon>
        <taxon>Insecta</taxon>
        <taxon>Pterygota</taxon>
        <taxon>Neoptera</taxon>
        <taxon>Endopterygota</taxon>
        <taxon>Hymenoptera</taxon>
        <taxon>Apocrita</taxon>
        <taxon>Ichneumonoidea</taxon>
        <taxon>Braconidae</taxon>
        <taxon>Euphorinae</taxon>
        <taxon>Microctonus</taxon>
    </lineage>
</organism>
<accession>A0AA39FJA8</accession>
<feature type="domain" description="GOLD" evidence="2">
    <location>
        <begin position="280"/>
        <end position="380"/>
    </location>
</feature>
<dbReference type="Pfam" id="PF00650">
    <property type="entry name" value="CRAL_TRIO"/>
    <property type="match status" value="1"/>
</dbReference>
<dbReference type="Gene3D" id="3.40.525.10">
    <property type="entry name" value="CRAL-TRIO lipid binding domain"/>
    <property type="match status" value="1"/>
</dbReference>
<dbReference type="SMART" id="SM01100">
    <property type="entry name" value="CRAL_TRIO_N"/>
    <property type="match status" value="1"/>
</dbReference>